<feature type="signal peptide" evidence="1">
    <location>
        <begin position="1"/>
        <end position="24"/>
    </location>
</feature>
<feature type="chain" id="PRO_5040404000" evidence="1">
    <location>
        <begin position="25"/>
        <end position="115"/>
    </location>
</feature>
<evidence type="ECO:0000313" key="2">
    <source>
        <dbReference type="Proteomes" id="UP000694866"/>
    </source>
</evidence>
<name>A0A9R1TC48_9HYME</name>
<proteinExistence type="predicted"/>
<gene>
    <name evidence="3" type="primary">LOC105269136</name>
</gene>
<reference evidence="3" key="1">
    <citation type="submission" date="2025-08" db="UniProtKB">
        <authorList>
            <consortium name="RefSeq"/>
        </authorList>
    </citation>
    <scope>IDENTIFICATION</scope>
    <source>
        <strain evidence="3">USDA-PBARC FA_bdor</strain>
        <tissue evidence="3">Whole organism</tissue>
    </source>
</reference>
<evidence type="ECO:0000313" key="3">
    <source>
        <dbReference type="RefSeq" id="XP_011307459.1"/>
    </source>
</evidence>
<dbReference type="KEGG" id="fas:105269136"/>
<evidence type="ECO:0000256" key="1">
    <source>
        <dbReference type="SAM" id="SignalP"/>
    </source>
</evidence>
<accession>A0A9R1TC48</accession>
<dbReference type="Proteomes" id="UP000694866">
    <property type="component" value="Unplaced"/>
</dbReference>
<dbReference type="RefSeq" id="XP_011307459.1">
    <property type="nucleotide sequence ID" value="XM_011309157.1"/>
</dbReference>
<sequence>MMTSWYVTITWLTLIFVVSGVIRAEEFTKEHRQLLDKISKVLSGAEPLANRKIGKRENSLERTEKLNRGFEKMIQLVNVLGQVDSFITDRAKVVVRKLNAIYDVDDARRARGRSP</sequence>
<keyword evidence="2" id="KW-1185">Reference proteome</keyword>
<organism evidence="2 3">
    <name type="scientific">Fopius arisanus</name>
    <dbReference type="NCBI Taxonomy" id="64838"/>
    <lineage>
        <taxon>Eukaryota</taxon>
        <taxon>Metazoa</taxon>
        <taxon>Ecdysozoa</taxon>
        <taxon>Arthropoda</taxon>
        <taxon>Hexapoda</taxon>
        <taxon>Insecta</taxon>
        <taxon>Pterygota</taxon>
        <taxon>Neoptera</taxon>
        <taxon>Endopterygota</taxon>
        <taxon>Hymenoptera</taxon>
        <taxon>Apocrita</taxon>
        <taxon>Ichneumonoidea</taxon>
        <taxon>Braconidae</taxon>
        <taxon>Opiinae</taxon>
        <taxon>Fopius</taxon>
    </lineage>
</organism>
<keyword evidence="1" id="KW-0732">Signal</keyword>
<dbReference type="GeneID" id="105269136"/>
<dbReference type="OrthoDB" id="6621861at2759"/>
<protein>
    <submittedName>
        <fullName evidence="3">Uncharacterized protein</fullName>
    </submittedName>
</protein>
<dbReference type="AlphaFoldDB" id="A0A9R1TC48"/>